<name>A0A4U1YVL3_9VIBR</name>
<dbReference type="InterPro" id="IPR057152">
    <property type="entry name" value="DUF7830"/>
</dbReference>
<evidence type="ECO:0000313" key="4">
    <source>
        <dbReference type="Proteomes" id="UP000305234"/>
    </source>
</evidence>
<dbReference type="RefSeq" id="WP_136998317.1">
    <property type="nucleotide sequence ID" value="NZ_JBFRJO010000013.1"/>
</dbReference>
<reference evidence="3 4" key="1">
    <citation type="submission" date="2019-04" db="EMBL/GenBank/DDBJ databases">
        <title>A reverse ecology approach based on a biological definition of microbial populations.</title>
        <authorList>
            <person name="Arevalo P."/>
            <person name="Vaninsberghe D."/>
            <person name="Elsherbini J."/>
            <person name="Gore J."/>
            <person name="Polz M."/>
        </authorList>
    </citation>
    <scope>NUCLEOTIDE SEQUENCE [LARGE SCALE GENOMIC DNA]</scope>
    <source>
        <strain evidence="3 4">10N.261.46.E4</strain>
    </source>
</reference>
<dbReference type="Pfam" id="PF19500">
    <property type="entry name" value="DUF6035"/>
    <property type="match status" value="1"/>
</dbReference>
<dbReference type="Pfam" id="PF25169">
    <property type="entry name" value="DUF7830"/>
    <property type="match status" value="1"/>
</dbReference>
<gene>
    <name evidence="3" type="ORF">FCV52_14025</name>
</gene>
<feature type="domain" description="DUF6035" evidence="1">
    <location>
        <begin position="136"/>
        <end position="282"/>
    </location>
</feature>
<protein>
    <recommendedName>
        <fullName evidence="5">Competence protein</fullName>
    </recommendedName>
</protein>
<dbReference type="EMBL" id="SYUW01000039">
    <property type="protein sequence ID" value="TKF25112.1"/>
    <property type="molecule type" value="Genomic_DNA"/>
</dbReference>
<dbReference type="AlphaFoldDB" id="A0A4U1YVL3"/>
<evidence type="ECO:0000259" key="1">
    <source>
        <dbReference type="Pfam" id="PF19500"/>
    </source>
</evidence>
<proteinExistence type="predicted"/>
<organism evidence="3 4">
    <name type="scientific">Vibrio kanaloae</name>
    <dbReference type="NCBI Taxonomy" id="170673"/>
    <lineage>
        <taxon>Bacteria</taxon>
        <taxon>Pseudomonadati</taxon>
        <taxon>Pseudomonadota</taxon>
        <taxon>Gammaproteobacteria</taxon>
        <taxon>Vibrionales</taxon>
        <taxon>Vibrionaceae</taxon>
        <taxon>Vibrio</taxon>
    </lineage>
</organism>
<evidence type="ECO:0008006" key="5">
    <source>
        <dbReference type="Google" id="ProtNLM"/>
    </source>
</evidence>
<evidence type="ECO:0000259" key="2">
    <source>
        <dbReference type="Pfam" id="PF25169"/>
    </source>
</evidence>
<feature type="domain" description="DUF7830" evidence="2">
    <location>
        <begin position="20"/>
        <end position="85"/>
    </location>
</feature>
<accession>A0A4U1YVL3</accession>
<dbReference type="InterPro" id="IPR046099">
    <property type="entry name" value="DUF6035"/>
</dbReference>
<dbReference type="Proteomes" id="UP000305234">
    <property type="component" value="Unassembled WGS sequence"/>
</dbReference>
<comment type="caution">
    <text evidence="3">The sequence shown here is derived from an EMBL/GenBank/DDBJ whole genome shotgun (WGS) entry which is preliminary data.</text>
</comment>
<sequence>MATTINKRLITHIYDPHTHDIIEVADQLDNIEEGALFRKRNLIEDGLRTYLCAVCYQPVALRNRGRTIDHYKHKFKNAECPLQEKDSVLKKEQILAMKFNGQKEGKAHRESKEYIYDSIKNDRLNRFSDCKVEATFRDSCKDTTQIMSKEWRIPDVSSYYNDSGQTKRVVFELQMSTTFISVIAAREHFYQRNNTYVIWVLLDFDGKRFTDLDIAYRNRANVFVLSREARDKTDETGELWLDVHWREPFIENNELNYEWKNKVIPFSDLTFHDYYLKSYYKDVEIMEGELKSQLTLTNRRDNPNICPNCKASTRTLVLDSKKRCGVCLTNKQGVVTTS</sequence>
<evidence type="ECO:0000313" key="3">
    <source>
        <dbReference type="EMBL" id="TKF25112.1"/>
    </source>
</evidence>